<dbReference type="PANTHER" id="PTHR43800">
    <property type="entry name" value="PEPTIDYL-LYSINE N-ACETYLTRANSFERASE YJAB"/>
    <property type="match status" value="1"/>
</dbReference>
<dbReference type="GO" id="GO:0016747">
    <property type="term" value="F:acyltransferase activity, transferring groups other than amino-acyl groups"/>
    <property type="evidence" value="ECO:0007669"/>
    <property type="project" value="InterPro"/>
</dbReference>
<feature type="domain" description="N-acetyltransferase" evidence="3">
    <location>
        <begin position="1"/>
        <end position="146"/>
    </location>
</feature>
<dbReference type="RefSeq" id="WP_129060905.1">
    <property type="nucleotide sequence ID" value="NZ_NXIE01000002.1"/>
</dbReference>
<dbReference type="CDD" id="cd04301">
    <property type="entry name" value="NAT_SF"/>
    <property type="match status" value="1"/>
</dbReference>
<keyword evidence="2" id="KW-0012">Acyltransferase</keyword>
<organism evidence="4 5">
    <name type="scientific">Halarcobacter mediterraneus</name>
    <dbReference type="NCBI Taxonomy" id="2023153"/>
    <lineage>
        <taxon>Bacteria</taxon>
        <taxon>Pseudomonadati</taxon>
        <taxon>Campylobacterota</taxon>
        <taxon>Epsilonproteobacteria</taxon>
        <taxon>Campylobacterales</taxon>
        <taxon>Arcobacteraceae</taxon>
        <taxon>Halarcobacter</taxon>
    </lineage>
</organism>
<sequence>MNIQKVTKENYQELINVWEASVRATHKFLSEEKIAELKLLILEQYFDAVDLRCFKDINDKILAFIGVADSKIEMLFVDPDYIGQKIGRKLTKYAIENLGASKVDVNEQNLDAIGFYQRMGFVQSGRSVLDGEGNPFPLIHMKLKKI</sequence>
<dbReference type="Gene3D" id="3.40.630.30">
    <property type="match status" value="1"/>
</dbReference>
<dbReference type="PROSITE" id="PS51186">
    <property type="entry name" value="GNAT"/>
    <property type="match status" value="1"/>
</dbReference>
<dbReference type="SUPFAM" id="SSF55729">
    <property type="entry name" value="Acyl-CoA N-acyltransferases (Nat)"/>
    <property type="match status" value="1"/>
</dbReference>
<dbReference type="EMBL" id="NXIE01000002">
    <property type="protein sequence ID" value="RXK13086.1"/>
    <property type="molecule type" value="Genomic_DNA"/>
</dbReference>
<name>A0A4Q1AUM2_9BACT</name>
<keyword evidence="5" id="KW-1185">Reference proteome</keyword>
<gene>
    <name evidence="4" type="ORF">CP965_04600</name>
</gene>
<evidence type="ECO:0000313" key="4">
    <source>
        <dbReference type="EMBL" id="RXK13086.1"/>
    </source>
</evidence>
<evidence type="ECO:0000313" key="5">
    <source>
        <dbReference type="Proteomes" id="UP000289718"/>
    </source>
</evidence>
<dbReference type="Proteomes" id="UP000289718">
    <property type="component" value="Unassembled WGS sequence"/>
</dbReference>
<evidence type="ECO:0000256" key="2">
    <source>
        <dbReference type="ARBA" id="ARBA00023315"/>
    </source>
</evidence>
<comment type="caution">
    <text evidence="4">The sequence shown here is derived from an EMBL/GenBank/DDBJ whole genome shotgun (WGS) entry which is preliminary data.</text>
</comment>
<dbReference type="AlphaFoldDB" id="A0A4Q1AUM2"/>
<accession>A0A4Q1AUM2</accession>
<dbReference type="InterPro" id="IPR016181">
    <property type="entry name" value="Acyl_CoA_acyltransferase"/>
</dbReference>
<evidence type="ECO:0000259" key="3">
    <source>
        <dbReference type="PROSITE" id="PS51186"/>
    </source>
</evidence>
<keyword evidence="1 4" id="KW-0808">Transferase</keyword>
<dbReference type="PANTHER" id="PTHR43800:SF1">
    <property type="entry name" value="PEPTIDYL-LYSINE N-ACETYLTRANSFERASE YJAB"/>
    <property type="match status" value="1"/>
</dbReference>
<dbReference type="Pfam" id="PF13673">
    <property type="entry name" value="Acetyltransf_10"/>
    <property type="match status" value="1"/>
</dbReference>
<evidence type="ECO:0000256" key="1">
    <source>
        <dbReference type="ARBA" id="ARBA00022679"/>
    </source>
</evidence>
<reference evidence="4 5" key="1">
    <citation type="submission" date="2017-09" db="EMBL/GenBank/DDBJ databases">
        <title>Genomics of the genus Arcobacter.</title>
        <authorList>
            <person name="Perez-Cataluna A."/>
            <person name="Figueras M.J."/>
            <person name="Salas-Masso N."/>
        </authorList>
    </citation>
    <scope>NUCLEOTIDE SEQUENCE [LARGE SCALE GENOMIC DNA]</scope>
    <source>
        <strain evidence="4 5">F156-34</strain>
    </source>
</reference>
<dbReference type="InterPro" id="IPR000182">
    <property type="entry name" value="GNAT_dom"/>
</dbReference>
<protein>
    <submittedName>
        <fullName evidence="4">GNAT family N-acetyltransferase</fullName>
    </submittedName>
</protein>
<proteinExistence type="predicted"/>
<dbReference type="OrthoDB" id="9789605at2"/>